<reference evidence="9 10" key="1">
    <citation type="submission" date="2019-06" db="EMBL/GenBank/DDBJ databases">
        <title>Genome Sequence of the Brown Rot Fungal Pathogen Monilinia fructicola.</title>
        <authorList>
            <person name="De Miccolis Angelini R.M."/>
            <person name="Landi L."/>
            <person name="Abate D."/>
            <person name="Pollastro S."/>
            <person name="Romanazzi G."/>
            <person name="Faretra F."/>
        </authorList>
    </citation>
    <scope>NUCLEOTIDE SEQUENCE [LARGE SCALE GENOMIC DNA]</scope>
    <source>
        <strain evidence="9 10">Mfrc123</strain>
    </source>
</reference>
<evidence type="ECO:0000256" key="6">
    <source>
        <dbReference type="ARBA" id="ARBA00022759"/>
    </source>
</evidence>
<dbReference type="EMBL" id="VICG01000015">
    <property type="protein sequence ID" value="KAA8564346.1"/>
    <property type="molecule type" value="Genomic_DNA"/>
</dbReference>
<evidence type="ECO:0000313" key="9">
    <source>
        <dbReference type="EMBL" id="KAA8564346.1"/>
    </source>
</evidence>
<dbReference type="GO" id="GO:0004523">
    <property type="term" value="F:RNA-DNA hybrid ribonuclease activity"/>
    <property type="evidence" value="ECO:0007669"/>
    <property type="project" value="UniProtKB-EC"/>
</dbReference>
<gene>
    <name evidence="9" type="ORF">EYC84_011290</name>
</gene>
<dbReference type="InterPro" id="IPR002156">
    <property type="entry name" value="RNaseH_domain"/>
</dbReference>
<dbReference type="PANTHER" id="PTHR10642">
    <property type="entry name" value="RIBONUCLEASE H1"/>
    <property type="match status" value="1"/>
</dbReference>
<dbReference type="Pfam" id="PF00075">
    <property type="entry name" value="RNase_H"/>
    <property type="match status" value="1"/>
</dbReference>
<keyword evidence="7" id="KW-0378">Hydrolase</keyword>
<keyword evidence="5" id="KW-0479">Metal-binding</keyword>
<evidence type="ECO:0000256" key="1">
    <source>
        <dbReference type="ARBA" id="ARBA00000077"/>
    </source>
</evidence>
<keyword evidence="4" id="KW-0540">Nuclease</keyword>
<evidence type="ECO:0000256" key="7">
    <source>
        <dbReference type="ARBA" id="ARBA00022801"/>
    </source>
</evidence>
<dbReference type="InterPro" id="IPR036397">
    <property type="entry name" value="RNaseH_sf"/>
</dbReference>
<evidence type="ECO:0000256" key="3">
    <source>
        <dbReference type="ARBA" id="ARBA00012180"/>
    </source>
</evidence>
<dbReference type="InterPro" id="IPR050092">
    <property type="entry name" value="RNase_H"/>
</dbReference>
<organism evidence="9 10">
    <name type="scientific">Monilinia fructicola</name>
    <name type="common">Brown rot fungus</name>
    <name type="synonym">Ciboria fructicola</name>
    <dbReference type="NCBI Taxonomy" id="38448"/>
    <lineage>
        <taxon>Eukaryota</taxon>
        <taxon>Fungi</taxon>
        <taxon>Dikarya</taxon>
        <taxon>Ascomycota</taxon>
        <taxon>Pezizomycotina</taxon>
        <taxon>Leotiomycetes</taxon>
        <taxon>Helotiales</taxon>
        <taxon>Sclerotiniaceae</taxon>
        <taxon>Monilinia</taxon>
    </lineage>
</organism>
<dbReference type="VEuPathDB" id="FungiDB:MFRU_043g00150"/>
<dbReference type="CDD" id="cd13934">
    <property type="entry name" value="RNase_H_Dikarya_like"/>
    <property type="match status" value="1"/>
</dbReference>
<dbReference type="PANTHER" id="PTHR10642:SF26">
    <property type="entry name" value="RIBONUCLEASE H1"/>
    <property type="match status" value="1"/>
</dbReference>
<dbReference type="GO" id="GO:0046872">
    <property type="term" value="F:metal ion binding"/>
    <property type="evidence" value="ECO:0007669"/>
    <property type="project" value="UniProtKB-KW"/>
</dbReference>
<sequence>MNPANQNRVRESSSRHQVFGRRHGFIQNPYEDNGRHAPHEFDGIPTITEFVPPSPTDTPRKLFIGSRRFIRRTNAQEILIYTDGACFGNGLSSPQAGCGFVISPQQKAKFRLENRGPTGEAYPQTSNRAELRAVIAALEYRPWQGDDMGPWSRLVIATDSEYVVFGITHWIYEWIRRGWRTSAGQPVKNQDLWKRLVHLIKRLDMPLSYTHPPHGIAISFWRIPREWNEEADWEAKKGAQLEESQEYISINGGFI</sequence>
<feature type="domain" description="RNase H type-1" evidence="8">
    <location>
        <begin position="74"/>
        <end position="240"/>
    </location>
</feature>
<proteinExistence type="inferred from homology"/>
<dbReference type="Gene3D" id="3.30.420.10">
    <property type="entry name" value="Ribonuclease H-like superfamily/Ribonuclease H"/>
    <property type="match status" value="1"/>
</dbReference>
<name>A0A5M9J9L1_MONFR</name>
<dbReference type="AlphaFoldDB" id="A0A5M9J9L1"/>
<dbReference type="PROSITE" id="PS50879">
    <property type="entry name" value="RNASE_H_1"/>
    <property type="match status" value="1"/>
</dbReference>
<evidence type="ECO:0000256" key="5">
    <source>
        <dbReference type="ARBA" id="ARBA00022723"/>
    </source>
</evidence>
<evidence type="ECO:0000259" key="8">
    <source>
        <dbReference type="PROSITE" id="PS50879"/>
    </source>
</evidence>
<protein>
    <recommendedName>
        <fullName evidence="3">ribonuclease H</fullName>
        <ecNumber evidence="3">3.1.26.4</ecNumber>
    </recommendedName>
</protein>
<comment type="catalytic activity">
    <reaction evidence="1">
        <text>Endonucleolytic cleavage to 5'-phosphomonoester.</text>
        <dbReference type="EC" id="3.1.26.4"/>
    </reaction>
</comment>
<evidence type="ECO:0000256" key="2">
    <source>
        <dbReference type="ARBA" id="ARBA00005300"/>
    </source>
</evidence>
<dbReference type="SUPFAM" id="SSF53098">
    <property type="entry name" value="Ribonuclease H-like"/>
    <property type="match status" value="1"/>
</dbReference>
<evidence type="ECO:0000256" key="4">
    <source>
        <dbReference type="ARBA" id="ARBA00022722"/>
    </source>
</evidence>
<comment type="similarity">
    <text evidence="2">Belongs to the RNase H family.</text>
</comment>
<dbReference type="EC" id="3.1.26.4" evidence="3"/>
<dbReference type="Proteomes" id="UP000322873">
    <property type="component" value="Unassembled WGS sequence"/>
</dbReference>
<dbReference type="GO" id="GO:0003676">
    <property type="term" value="F:nucleic acid binding"/>
    <property type="evidence" value="ECO:0007669"/>
    <property type="project" value="InterPro"/>
</dbReference>
<dbReference type="InterPro" id="IPR012337">
    <property type="entry name" value="RNaseH-like_sf"/>
</dbReference>
<comment type="caution">
    <text evidence="9">The sequence shown here is derived from an EMBL/GenBank/DDBJ whole genome shotgun (WGS) entry which is preliminary data.</text>
</comment>
<keyword evidence="10" id="KW-1185">Reference proteome</keyword>
<accession>A0A5M9J9L1</accession>
<dbReference type="GO" id="GO:0043137">
    <property type="term" value="P:DNA replication, removal of RNA primer"/>
    <property type="evidence" value="ECO:0007669"/>
    <property type="project" value="TreeGrafter"/>
</dbReference>
<keyword evidence="6" id="KW-0255">Endonuclease</keyword>
<evidence type="ECO:0000313" key="10">
    <source>
        <dbReference type="Proteomes" id="UP000322873"/>
    </source>
</evidence>